<reference evidence="1 2" key="1">
    <citation type="submission" date="2014-02" db="EMBL/GenBank/DDBJ databases">
        <title>The Genome Sequence of Trichophyton rubrum (morphotype soudanense) CBS 452.61.</title>
        <authorList>
            <consortium name="The Broad Institute Genomics Platform"/>
            <person name="Cuomo C.A."/>
            <person name="White T.C."/>
            <person name="Graser Y."/>
            <person name="Martinez-Rossi N."/>
            <person name="Heitman J."/>
            <person name="Young S.K."/>
            <person name="Zeng Q."/>
            <person name="Gargeya S."/>
            <person name="Abouelleil A."/>
            <person name="Alvarado L."/>
            <person name="Chapman S.B."/>
            <person name="Gainer-Dewar J."/>
            <person name="Goldberg J."/>
            <person name="Griggs A."/>
            <person name="Gujja S."/>
            <person name="Hansen M."/>
            <person name="Howarth C."/>
            <person name="Imamovic A."/>
            <person name="Larimer J."/>
            <person name="Martinez D."/>
            <person name="Murphy C."/>
            <person name="Pearson M.D."/>
            <person name="Persinoti G."/>
            <person name="Poon T."/>
            <person name="Priest M."/>
            <person name="Roberts A.D."/>
            <person name="Saif S."/>
            <person name="Shea T.D."/>
            <person name="Sykes S.N."/>
            <person name="Wortman J."/>
            <person name="Nusbaum C."/>
            <person name="Birren B."/>
        </authorList>
    </citation>
    <scope>NUCLEOTIDE SEQUENCE [LARGE SCALE GENOMIC DNA]</scope>
    <source>
        <strain evidence="1 2">CBS 452.61</strain>
    </source>
</reference>
<name>A0A022Y4M4_TRISD</name>
<organism evidence="1 2">
    <name type="scientific">Trichophyton soudanense CBS 452.61</name>
    <dbReference type="NCBI Taxonomy" id="1215331"/>
    <lineage>
        <taxon>Eukaryota</taxon>
        <taxon>Fungi</taxon>
        <taxon>Dikarya</taxon>
        <taxon>Ascomycota</taxon>
        <taxon>Pezizomycotina</taxon>
        <taxon>Eurotiomycetes</taxon>
        <taxon>Eurotiomycetidae</taxon>
        <taxon>Onygenales</taxon>
        <taxon>Arthrodermataceae</taxon>
        <taxon>Trichophyton</taxon>
    </lineage>
</organism>
<keyword evidence="2" id="KW-1185">Reference proteome</keyword>
<dbReference type="EMBL" id="KK208739">
    <property type="protein sequence ID" value="EZF77875.1"/>
    <property type="molecule type" value="Genomic_DNA"/>
</dbReference>
<evidence type="ECO:0000313" key="1">
    <source>
        <dbReference type="EMBL" id="EZF77875.1"/>
    </source>
</evidence>
<protein>
    <submittedName>
        <fullName evidence="1">Uncharacterized protein</fullName>
    </submittedName>
</protein>
<sequence length="139" mass="15238">MNEQKVQRGSVVKWASKTSNAEMLREAAGSRDDGNVVGRKVRSRWTAEESGSKGEVIWVFGYAGIYGYVLDAEDGYTYNKGRVELQYAGKGYKKKGGGCKQDSYTGNLQTPLLWALEGNTKAIKEAKKTTSATPSKSKK</sequence>
<accession>A0A022Y4M4</accession>
<dbReference type="HOGENOM" id="CLU_1846553_0_0_1"/>
<dbReference type="AlphaFoldDB" id="A0A022Y4M4"/>
<gene>
    <name evidence="1" type="ORF">H105_01019</name>
</gene>
<evidence type="ECO:0000313" key="2">
    <source>
        <dbReference type="Proteomes" id="UP000023623"/>
    </source>
</evidence>
<dbReference type="Proteomes" id="UP000023623">
    <property type="component" value="Unassembled WGS sequence"/>
</dbReference>
<proteinExistence type="predicted"/>